<organism evidence="2 3">
    <name type="scientific">Brevibacillus parabrevis</name>
    <dbReference type="NCBI Taxonomy" id="54914"/>
    <lineage>
        <taxon>Bacteria</taxon>
        <taxon>Bacillati</taxon>
        <taxon>Bacillota</taxon>
        <taxon>Bacilli</taxon>
        <taxon>Bacillales</taxon>
        <taxon>Paenibacillaceae</taxon>
        <taxon>Brevibacillus</taxon>
    </lineage>
</organism>
<dbReference type="RefSeq" id="WP_122965440.1">
    <property type="nucleotide sequence ID" value="NZ_BJMH01000050.1"/>
</dbReference>
<feature type="transmembrane region" description="Helical" evidence="1">
    <location>
        <begin position="30"/>
        <end position="51"/>
    </location>
</feature>
<evidence type="ECO:0000313" key="2">
    <source>
        <dbReference type="EMBL" id="GEB35704.1"/>
    </source>
</evidence>
<feature type="transmembrane region" description="Helical" evidence="1">
    <location>
        <begin position="72"/>
        <end position="91"/>
    </location>
</feature>
<keyword evidence="1" id="KW-0472">Membrane</keyword>
<name>A0A4Y3PQQ6_BREPA</name>
<dbReference type="EMBL" id="BJMH01000050">
    <property type="protein sequence ID" value="GEB35704.1"/>
    <property type="molecule type" value="Genomic_DNA"/>
</dbReference>
<proteinExistence type="predicted"/>
<gene>
    <name evidence="2" type="ORF">BPA01_52840</name>
</gene>
<protein>
    <submittedName>
        <fullName evidence="2">Uncharacterized protein</fullName>
    </submittedName>
</protein>
<keyword evidence="1" id="KW-0812">Transmembrane</keyword>
<accession>A0A4Y3PQQ6</accession>
<feature type="transmembrane region" description="Helical" evidence="1">
    <location>
        <begin position="7"/>
        <end position="24"/>
    </location>
</feature>
<keyword evidence="3" id="KW-1185">Reference proteome</keyword>
<reference evidence="2 3" key="1">
    <citation type="submission" date="2019-06" db="EMBL/GenBank/DDBJ databases">
        <title>Whole genome shotgun sequence of Brevibacillus parabrevis NBRC 12334.</title>
        <authorList>
            <person name="Hosoyama A."/>
            <person name="Uohara A."/>
            <person name="Ohji S."/>
            <person name="Ichikawa N."/>
        </authorList>
    </citation>
    <scope>NUCLEOTIDE SEQUENCE [LARGE SCALE GENOMIC DNA]</scope>
    <source>
        <strain evidence="2 3">NBRC 12334</strain>
    </source>
</reference>
<evidence type="ECO:0000313" key="3">
    <source>
        <dbReference type="Proteomes" id="UP000316882"/>
    </source>
</evidence>
<comment type="caution">
    <text evidence="2">The sequence shown here is derived from an EMBL/GenBank/DDBJ whole genome shotgun (WGS) entry which is preliminary data.</text>
</comment>
<dbReference type="Proteomes" id="UP000316882">
    <property type="component" value="Unassembled WGS sequence"/>
</dbReference>
<keyword evidence="1" id="KW-1133">Transmembrane helix</keyword>
<sequence>MNKWEYIVGAVLGVIFLVISYLIARFVFGYLSWAATGLALVLPLYAFYAYMTRVDDRSTEILRFVKISFSGSLVFLVSSWACIQYFAPFLVADIGDVVLP</sequence>
<dbReference type="AlphaFoldDB" id="A0A4Y3PQQ6"/>
<evidence type="ECO:0000256" key="1">
    <source>
        <dbReference type="SAM" id="Phobius"/>
    </source>
</evidence>